<evidence type="ECO:0000313" key="3">
    <source>
        <dbReference type="EMBL" id="QDT15550.1"/>
    </source>
</evidence>
<dbReference type="Pfam" id="PF13847">
    <property type="entry name" value="Methyltransf_31"/>
    <property type="match status" value="1"/>
</dbReference>
<dbReference type="GO" id="GO:0008168">
    <property type="term" value="F:methyltransferase activity"/>
    <property type="evidence" value="ECO:0007669"/>
    <property type="project" value="UniProtKB-KW"/>
</dbReference>
<dbReference type="SUPFAM" id="SSF53335">
    <property type="entry name" value="S-adenosyl-L-methionine-dependent methyltransferases"/>
    <property type="match status" value="1"/>
</dbReference>
<keyword evidence="4" id="KW-1185">Reference proteome</keyword>
<dbReference type="EMBL" id="CP036265">
    <property type="protein sequence ID" value="QDT15550.1"/>
    <property type="molecule type" value="Genomic_DNA"/>
</dbReference>
<feature type="region of interest" description="Disordered" evidence="1">
    <location>
        <begin position="1"/>
        <end position="43"/>
    </location>
</feature>
<sequence length="235" mass="25621">MTSAPRRAFGSLRRLLPGPPPPASRRQLYNPAPELGEGSIREGSSWEQWEAIESRLPADDRDCRSAMDVGCANGFFTLRLAGAGFAALGVEQNPDSVRAANEAVEAGGATGVAFMRREMTPRTIAGLPAVDVVVFKSVMQQWAVNFGWEPATEMLRTLWGKAGLCLFFEIGESLSCKPEYAAAMPNMGDSADANRQFVHGMLSDLPGAEEIECLGYYPTEYRNESRHLFAVRRGS</sequence>
<dbReference type="Proteomes" id="UP000318741">
    <property type="component" value="Chromosome"/>
</dbReference>
<dbReference type="InterPro" id="IPR025714">
    <property type="entry name" value="Methyltranfer_dom"/>
</dbReference>
<name>A0A517P845_9PLAN</name>
<dbReference type="RefSeq" id="WP_145358451.1">
    <property type="nucleotide sequence ID" value="NZ_CP036265.1"/>
</dbReference>
<dbReference type="InterPro" id="IPR029063">
    <property type="entry name" value="SAM-dependent_MTases_sf"/>
</dbReference>
<dbReference type="KEGG" id="acaf:CA12_16350"/>
<gene>
    <name evidence="3" type="ORF">CA12_16350</name>
</gene>
<dbReference type="OrthoDB" id="1550488at2"/>
<protein>
    <submittedName>
        <fullName evidence="3">Methyltransferase domain protein</fullName>
    </submittedName>
</protein>
<evidence type="ECO:0000256" key="1">
    <source>
        <dbReference type="SAM" id="MobiDB-lite"/>
    </source>
</evidence>
<feature type="domain" description="Methyltransferase" evidence="2">
    <location>
        <begin position="66"/>
        <end position="140"/>
    </location>
</feature>
<keyword evidence="3" id="KW-0489">Methyltransferase</keyword>
<dbReference type="Gene3D" id="3.40.50.150">
    <property type="entry name" value="Vaccinia Virus protein VP39"/>
    <property type="match status" value="1"/>
</dbReference>
<dbReference type="AlphaFoldDB" id="A0A517P845"/>
<reference evidence="3 4" key="1">
    <citation type="submission" date="2019-02" db="EMBL/GenBank/DDBJ databases">
        <title>Deep-cultivation of Planctomycetes and their phenomic and genomic characterization uncovers novel biology.</title>
        <authorList>
            <person name="Wiegand S."/>
            <person name="Jogler M."/>
            <person name="Boedeker C."/>
            <person name="Pinto D."/>
            <person name="Vollmers J."/>
            <person name="Rivas-Marin E."/>
            <person name="Kohn T."/>
            <person name="Peeters S.H."/>
            <person name="Heuer A."/>
            <person name="Rast P."/>
            <person name="Oberbeckmann S."/>
            <person name="Bunk B."/>
            <person name="Jeske O."/>
            <person name="Meyerdierks A."/>
            <person name="Storesund J.E."/>
            <person name="Kallscheuer N."/>
            <person name="Luecker S."/>
            <person name="Lage O.M."/>
            <person name="Pohl T."/>
            <person name="Merkel B.J."/>
            <person name="Hornburger P."/>
            <person name="Mueller R.-W."/>
            <person name="Bruemmer F."/>
            <person name="Labrenz M."/>
            <person name="Spormann A.M."/>
            <person name="Op den Camp H."/>
            <person name="Overmann J."/>
            <person name="Amann R."/>
            <person name="Jetten M.S.M."/>
            <person name="Mascher T."/>
            <person name="Medema M.H."/>
            <person name="Devos D.P."/>
            <person name="Kaster A.-K."/>
            <person name="Ovreas L."/>
            <person name="Rohde M."/>
            <person name="Galperin M.Y."/>
            <person name="Jogler C."/>
        </authorList>
    </citation>
    <scope>NUCLEOTIDE SEQUENCE [LARGE SCALE GENOMIC DNA]</scope>
    <source>
        <strain evidence="3 4">CA12</strain>
    </source>
</reference>
<dbReference type="GO" id="GO:0032259">
    <property type="term" value="P:methylation"/>
    <property type="evidence" value="ECO:0007669"/>
    <property type="project" value="UniProtKB-KW"/>
</dbReference>
<evidence type="ECO:0000313" key="4">
    <source>
        <dbReference type="Proteomes" id="UP000318741"/>
    </source>
</evidence>
<keyword evidence="3" id="KW-0808">Transferase</keyword>
<proteinExistence type="predicted"/>
<evidence type="ECO:0000259" key="2">
    <source>
        <dbReference type="Pfam" id="PF13847"/>
    </source>
</evidence>
<accession>A0A517P845</accession>
<organism evidence="3 4">
    <name type="scientific">Alienimonas californiensis</name>
    <dbReference type="NCBI Taxonomy" id="2527989"/>
    <lineage>
        <taxon>Bacteria</taxon>
        <taxon>Pseudomonadati</taxon>
        <taxon>Planctomycetota</taxon>
        <taxon>Planctomycetia</taxon>
        <taxon>Planctomycetales</taxon>
        <taxon>Planctomycetaceae</taxon>
        <taxon>Alienimonas</taxon>
    </lineage>
</organism>